<protein>
    <submittedName>
        <fullName evidence="1">RusA family crossover junction endodeoxyribonuclease</fullName>
    </submittedName>
</protein>
<dbReference type="Gene3D" id="3.30.1330.70">
    <property type="entry name" value="Holliday junction resolvase RusA"/>
    <property type="match status" value="1"/>
</dbReference>
<evidence type="ECO:0000313" key="2">
    <source>
        <dbReference type="Proteomes" id="UP001209107"/>
    </source>
</evidence>
<dbReference type="InterPro" id="IPR008822">
    <property type="entry name" value="Endonuclease_RusA-like"/>
</dbReference>
<dbReference type="EMBL" id="JAPCHZ010000005">
    <property type="protein sequence ID" value="MCW4452594.1"/>
    <property type="molecule type" value="Genomic_DNA"/>
</dbReference>
<keyword evidence="2" id="KW-1185">Reference proteome</keyword>
<sequence>MLDKIIKDHFADKKIKKIYKPNHVEVYISISTKTEKRFKEVDVDNLAKSILDCLNNIAFEDDSQVTQLISTKHIDKLNTNSICIGITELSETKKGLIGDIKVIQDYPWE</sequence>
<reference evidence="1 2" key="1">
    <citation type="submission" date="2022-10" db="EMBL/GenBank/DDBJ databases">
        <title>Kaistella sp. BT-6-1-3.</title>
        <authorList>
            <person name="Ai J."/>
            <person name="Deng Z."/>
        </authorList>
    </citation>
    <scope>NUCLEOTIDE SEQUENCE [LARGE SCALE GENOMIC DNA]</scope>
    <source>
        <strain evidence="1 2">BT6-1-3</strain>
    </source>
</reference>
<comment type="caution">
    <text evidence="1">The sequence shown here is derived from an EMBL/GenBank/DDBJ whole genome shotgun (WGS) entry which is preliminary data.</text>
</comment>
<accession>A0ABT3JPH7</accession>
<name>A0ABT3JPH7_9FLAO</name>
<gene>
    <name evidence="1" type="ORF">OK344_10275</name>
</gene>
<organism evidence="1 2">
    <name type="scientific">Kaistella yananensis</name>
    <dbReference type="NCBI Taxonomy" id="2989820"/>
    <lineage>
        <taxon>Bacteria</taxon>
        <taxon>Pseudomonadati</taxon>
        <taxon>Bacteroidota</taxon>
        <taxon>Flavobacteriia</taxon>
        <taxon>Flavobacteriales</taxon>
        <taxon>Weeksellaceae</taxon>
        <taxon>Chryseobacterium group</taxon>
        <taxon>Kaistella</taxon>
    </lineage>
</organism>
<dbReference type="InterPro" id="IPR036614">
    <property type="entry name" value="RusA-like_sf"/>
</dbReference>
<proteinExistence type="predicted"/>
<dbReference type="SUPFAM" id="SSF103084">
    <property type="entry name" value="Holliday junction resolvase RusA"/>
    <property type="match status" value="1"/>
</dbReference>
<evidence type="ECO:0000313" key="1">
    <source>
        <dbReference type="EMBL" id="MCW4452594.1"/>
    </source>
</evidence>
<dbReference type="RefSeq" id="WP_265144705.1">
    <property type="nucleotide sequence ID" value="NZ_JAPCHZ010000005.1"/>
</dbReference>
<dbReference type="Pfam" id="PF05866">
    <property type="entry name" value="RusA"/>
    <property type="match status" value="1"/>
</dbReference>
<dbReference type="Proteomes" id="UP001209107">
    <property type="component" value="Unassembled WGS sequence"/>
</dbReference>